<dbReference type="Proteomes" id="UP001501020">
    <property type="component" value="Unassembled WGS sequence"/>
</dbReference>
<evidence type="ECO:0000313" key="4">
    <source>
        <dbReference type="Proteomes" id="UP001501020"/>
    </source>
</evidence>
<keyword evidence="3" id="KW-0378">Hydrolase</keyword>
<evidence type="ECO:0000313" key="3">
    <source>
        <dbReference type="EMBL" id="GAA2129008.1"/>
    </source>
</evidence>
<dbReference type="Pfam" id="PF06259">
    <property type="entry name" value="Abhydrolase_8"/>
    <property type="match status" value="1"/>
</dbReference>
<keyword evidence="4" id="KW-1185">Reference proteome</keyword>
<reference evidence="3 4" key="1">
    <citation type="journal article" date="2019" name="Int. J. Syst. Evol. Microbiol.">
        <title>The Global Catalogue of Microorganisms (GCM) 10K type strain sequencing project: providing services to taxonomists for standard genome sequencing and annotation.</title>
        <authorList>
            <consortium name="The Broad Institute Genomics Platform"/>
            <consortium name="The Broad Institute Genome Sequencing Center for Infectious Disease"/>
            <person name="Wu L."/>
            <person name="Ma J."/>
        </authorList>
    </citation>
    <scope>NUCLEOTIDE SEQUENCE [LARGE SCALE GENOMIC DNA]</scope>
    <source>
        <strain evidence="3 4">JCM 13850</strain>
    </source>
</reference>
<accession>A0ABN2YMC2</accession>
<dbReference type="InterPro" id="IPR029058">
    <property type="entry name" value="AB_hydrolase_fold"/>
</dbReference>
<keyword evidence="1" id="KW-0732">Signal</keyword>
<dbReference type="EMBL" id="BAAAMR010000013">
    <property type="protein sequence ID" value="GAA2129008.1"/>
    <property type="molecule type" value="Genomic_DNA"/>
</dbReference>
<feature type="domain" description="DUF1023" evidence="2">
    <location>
        <begin position="95"/>
        <end position="267"/>
    </location>
</feature>
<dbReference type="InterPro" id="IPR010427">
    <property type="entry name" value="DUF1023"/>
</dbReference>
<dbReference type="GO" id="GO:0016787">
    <property type="term" value="F:hydrolase activity"/>
    <property type="evidence" value="ECO:0007669"/>
    <property type="project" value="UniProtKB-KW"/>
</dbReference>
<proteinExistence type="predicted"/>
<feature type="chain" id="PRO_5046491357" evidence="1">
    <location>
        <begin position="32"/>
        <end position="323"/>
    </location>
</feature>
<dbReference type="RefSeq" id="WP_344263973.1">
    <property type="nucleotide sequence ID" value="NZ_BAAAMR010000013.1"/>
</dbReference>
<organism evidence="3 4">
    <name type="scientific">Actinomadura napierensis</name>
    <dbReference type="NCBI Taxonomy" id="267854"/>
    <lineage>
        <taxon>Bacteria</taxon>
        <taxon>Bacillati</taxon>
        <taxon>Actinomycetota</taxon>
        <taxon>Actinomycetes</taxon>
        <taxon>Streptosporangiales</taxon>
        <taxon>Thermomonosporaceae</taxon>
        <taxon>Actinomadura</taxon>
    </lineage>
</organism>
<protein>
    <submittedName>
        <fullName evidence="3">Alpha/beta hydrolase family protein</fullName>
    </submittedName>
</protein>
<evidence type="ECO:0000259" key="2">
    <source>
        <dbReference type="Pfam" id="PF06259"/>
    </source>
</evidence>
<name>A0ABN2YMC2_9ACTN</name>
<feature type="signal peptide" evidence="1">
    <location>
        <begin position="1"/>
        <end position="31"/>
    </location>
</feature>
<evidence type="ECO:0000256" key="1">
    <source>
        <dbReference type="SAM" id="SignalP"/>
    </source>
</evidence>
<comment type="caution">
    <text evidence="3">The sequence shown here is derived from an EMBL/GenBank/DDBJ whole genome shotgun (WGS) entry which is preliminary data.</text>
</comment>
<gene>
    <name evidence="3" type="ORF">GCM10009727_20160</name>
</gene>
<dbReference type="Gene3D" id="3.40.50.1820">
    <property type="entry name" value="alpha/beta hydrolase"/>
    <property type="match status" value="1"/>
</dbReference>
<sequence>MSSGHPAPGRRTRAVVAVAVLAVVASTTAAAGRAEVYAAPAPLPALSAAALNARYQAVDAEIVRARATALRVRDRDRARALSAFLAPGRRFLAFDARGRGQAVEILGDLAAADRIAVVVPGADTALTTFDSPKFVGGGSRALYRQARADAPGERIAVIAWLGYQAPRTLSPDVLTSGRAAAGARALGRFLTGDHQVNGRARIALLCHSYGSVVCGKAARRPAAAPVDEIALFGSPGVTARRASDLGASARVWAGRADGDWMEYVPNVRFAGIGFGADPASPGFGARRFDAGTGPHSAYLKPGTVALRNLALIALGRDAQVTRA</sequence>
<dbReference type="SUPFAM" id="SSF53474">
    <property type="entry name" value="alpha/beta-Hydrolases"/>
    <property type="match status" value="1"/>
</dbReference>